<dbReference type="PANTHER" id="PTHR32552">
    <property type="entry name" value="FERRICHROME IRON RECEPTOR-RELATED"/>
    <property type="match status" value="1"/>
</dbReference>
<dbReference type="Pfam" id="PF07715">
    <property type="entry name" value="Plug"/>
    <property type="match status" value="1"/>
</dbReference>
<dbReference type="Proteomes" id="UP000534870">
    <property type="component" value="Unassembled WGS sequence"/>
</dbReference>
<comment type="subcellular location">
    <subcellularLocation>
        <location evidence="1">Cell outer membrane</location>
        <topology evidence="1">Multi-pass membrane protein</topology>
    </subcellularLocation>
</comment>
<evidence type="ECO:0000256" key="12">
    <source>
        <dbReference type="RuleBase" id="RU003357"/>
    </source>
</evidence>
<evidence type="ECO:0000256" key="9">
    <source>
        <dbReference type="ARBA" id="ARBA00023077"/>
    </source>
</evidence>
<evidence type="ECO:0000256" key="2">
    <source>
        <dbReference type="ARBA" id="ARBA00022448"/>
    </source>
</evidence>
<evidence type="ECO:0000256" key="10">
    <source>
        <dbReference type="ARBA" id="ARBA00023136"/>
    </source>
</evidence>
<gene>
    <name evidence="17" type="ORF">HUK84_01785</name>
</gene>
<evidence type="ECO:0000256" key="11">
    <source>
        <dbReference type="ARBA" id="ARBA00023237"/>
    </source>
</evidence>
<keyword evidence="4" id="KW-0410">Iron transport</keyword>
<evidence type="ECO:0000256" key="1">
    <source>
        <dbReference type="ARBA" id="ARBA00004571"/>
    </source>
</evidence>
<organism evidence="17 18">
    <name type="scientific">Nguyenibacter vanlangensis</name>
    <dbReference type="NCBI Taxonomy" id="1216886"/>
    <lineage>
        <taxon>Bacteria</taxon>
        <taxon>Pseudomonadati</taxon>
        <taxon>Pseudomonadota</taxon>
        <taxon>Alphaproteobacteria</taxon>
        <taxon>Acetobacterales</taxon>
        <taxon>Acetobacteraceae</taxon>
        <taxon>Nguyenibacter</taxon>
    </lineage>
</organism>
<feature type="domain" description="TonB-dependent receptor-like beta-barrel" evidence="15">
    <location>
        <begin position="288"/>
        <end position="742"/>
    </location>
</feature>
<keyword evidence="6 14" id="KW-0732">Signal</keyword>
<feature type="domain" description="TonB-dependent receptor plug" evidence="16">
    <location>
        <begin position="70"/>
        <end position="172"/>
    </location>
</feature>
<evidence type="ECO:0000256" key="7">
    <source>
        <dbReference type="ARBA" id="ARBA00023004"/>
    </source>
</evidence>
<proteinExistence type="inferred from homology"/>
<keyword evidence="17" id="KW-0675">Receptor</keyword>
<dbReference type="EMBL" id="JABXXP010000008">
    <property type="protein sequence ID" value="NVN09890.1"/>
    <property type="molecule type" value="Genomic_DNA"/>
</dbReference>
<dbReference type="Pfam" id="PF00593">
    <property type="entry name" value="TonB_dep_Rec_b-barrel"/>
    <property type="match status" value="1"/>
</dbReference>
<keyword evidence="8" id="KW-0406">Ion transport</keyword>
<keyword evidence="11" id="KW-0998">Cell outer membrane</keyword>
<dbReference type="PANTHER" id="PTHR32552:SF89">
    <property type="entry name" value="CATECHOLATE SIDEROPHORE RECEPTOR FIU"/>
    <property type="match status" value="1"/>
</dbReference>
<evidence type="ECO:0000256" key="8">
    <source>
        <dbReference type="ARBA" id="ARBA00023065"/>
    </source>
</evidence>
<evidence type="ECO:0000313" key="18">
    <source>
        <dbReference type="Proteomes" id="UP000534870"/>
    </source>
</evidence>
<dbReference type="RefSeq" id="WP_176638688.1">
    <property type="nucleotide sequence ID" value="NZ_JABXXP010000008.1"/>
</dbReference>
<evidence type="ECO:0000256" key="5">
    <source>
        <dbReference type="ARBA" id="ARBA00022692"/>
    </source>
</evidence>
<sequence>MRFRGFRTVLFASVALVPCAAIAAMQPVAPQSARKADTRKGAVKPSASMPKRAAAITTEDIQVFGGGSTRQMATISSSELRRSVPGTSAMKVLARLPSVNFMSADPFGAYEWSTRITVRGFAQDQLGFTLDDIPLGPMEYDTERGINVNRTVLSENIRSTTVSQGAGSVEVPSLSNLGGTMQFYTADPSLKPGGTVQQTFGSNDTFRTFARVDSGALNGSGTRFFLSYAHSTLDKWKGAGSNLYDQINAKLVQPFGDHTTWTTYFDWSDRKEIDYQDLSMNYIHILGPNWDNYYPDYAAAYNAALGTYTRGENKTNDALDAAYYAGSGLRQDFVGSTTLDTALGHGMTWRTTAYAIADAGFSTWVTPYTPSPNGAPLSMQGRDEGGQRYGLVSNFAWRYMRNDFHTGIWFENNNYIQNRRLYQEPLLGQGQPLSPYVWQNTQNAFLDEWGYVFNTNTFQFHLYDTYRVLPNLQVNAGFKSLVSTTRSGILFNNPAFTGQDTLPSGGLTAAAAFLPQVSASWKVTSHDELFFDVSKNMSTFSFSGWNQGSPFGITDANAFRQEQKSLKPQTAWVYEAGYRIHRRWFDGLLTGYRANFSNRLLTIAQGSIINSYATVQNVGGVTMNGLEVSGTIHFPRHISWYNSFSWNRATYDNNYTTSSGVAQVRGKQAPNMPILMWKSQISYRYKGFSTDIDENYEGHRYVDYMNTVAAPHYFITNFGASYDFGQLGALRNLSLQLNIYNLLGQKWIAVVGEEGNPLQGDYQSFMPGAPRQFFGTISAHF</sequence>
<evidence type="ECO:0000256" key="13">
    <source>
        <dbReference type="SAM" id="MobiDB-lite"/>
    </source>
</evidence>
<reference evidence="17 18" key="1">
    <citation type="submission" date="2020-06" db="EMBL/GenBank/DDBJ databases">
        <title>Description of novel acetic acid bacteria.</title>
        <authorList>
            <person name="Sombolestani A."/>
        </authorList>
    </citation>
    <scope>NUCLEOTIDE SEQUENCE [LARGE SCALE GENOMIC DNA]</scope>
    <source>
        <strain evidence="17 18">LMG 31431</strain>
    </source>
</reference>
<evidence type="ECO:0000256" key="6">
    <source>
        <dbReference type="ARBA" id="ARBA00022729"/>
    </source>
</evidence>
<keyword evidence="2" id="KW-0813">Transport</keyword>
<keyword evidence="10 12" id="KW-0472">Membrane</keyword>
<evidence type="ECO:0000256" key="4">
    <source>
        <dbReference type="ARBA" id="ARBA00022496"/>
    </source>
</evidence>
<accession>A0A7Y7IT91</accession>
<dbReference type="InterPro" id="IPR036942">
    <property type="entry name" value="Beta-barrel_TonB_sf"/>
</dbReference>
<comment type="caution">
    <text evidence="17">The sequence shown here is derived from an EMBL/GenBank/DDBJ whole genome shotgun (WGS) entry which is preliminary data.</text>
</comment>
<feature type="signal peptide" evidence="14">
    <location>
        <begin position="1"/>
        <end position="23"/>
    </location>
</feature>
<comment type="similarity">
    <text evidence="12">Belongs to the TonB-dependent receptor family.</text>
</comment>
<dbReference type="InterPro" id="IPR000531">
    <property type="entry name" value="Beta-barrel_TonB"/>
</dbReference>
<dbReference type="Gene3D" id="2.170.130.10">
    <property type="entry name" value="TonB-dependent receptor, plug domain"/>
    <property type="match status" value="1"/>
</dbReference>
<feature type="chain" id="PRO_5031382078" evidence="14">
    <location>
        <begin position="24"/>
        <end position="781"/>
    </location>
</feature>
<evidence type="ECO:0000256" key="3">
    <source>
        <dbReference type="ARBA" id="ARBA00022452"/>
    </source>
</evidence>
<evidence type="ECO:0000256" key="14">
    <source>
        <dbReference type="SAM" id="SignalP"/>
    </source>
</evidence>
<keyword evidence="5" id="KW-0812">Transmembrane</keyword>
<dbReference type="AlphaFoldDB" id="A0A7Y7IT91"/>
<name>A0A7Y7IT91_9PROT</name>
<keyword evidence="3" id="KW-1134">Transmembrane beta strand</keyword>
<feature type="region of interest" description="Disordered" evidence="13">
    <location>
        <begin position="30"/>
        <end position="49"/>
    </location>
</feature>
<dbReference type="GO" id="GO:0009279">
    <property type="term" value="C:cell outer membrane"/>
    <property type="evidence" value="ECO:0007669"/>
    <property type="project" value="UniProtKB-SubCell"/>
</dbReference>
<evidence type="ECO:0000259" key="16">
    <source>
        <dbReference type="Pfam" id="PF07715"/>
    </source>
</evidence>
<evidence type="ECO:0000313" key="17">
    <source>
        <dbReference type="EMBL" id="NVN09890.1"/>
    </source>
</evidence>
<dbReference type="InterPro" id="IPR012910">
    <property type="entry name" value="Plug_dom"/>
</dbReference>
<dbReference type="GO" id="GO:0015344">
    <property type="term" value="F:siderophore uptake transmembrane transporter activity"/>
    <property type="evidence" value="ECO:0007669"/>
    <property type="project" value="TreeGrafter"/>
</dbReference>
<dbReference type="Gene3D" id="2.40.170.20">
    <property type="entry name" value="TonB-dependent receptor, beta-barrel domain"/>
    <property type="match status" value="1"/>
</dbReference>
<dbReference type="InterPro" id="IPR039426">
    <property type="entry name" value="TonB-dep_rcpt-like"/>
</dbReference>
<dbReference type="SUPFAM" id="SSF56935">
    <property type="entry name" value="Porins"/>
    <property type="match status" value="1"/>
</dbReference>
<protein>
    <submittedName>
        <fullName evidence="17">TonB-dependent receptor</fullName>
    </submittedName>
</protein>
<keyword evidence="9 12" id="KW-0798">TonB box</keyword>
<keyword evidence="7" id="KW-0408">Iron</keyword>
<evidence type="ECO:0000259" key="15">
    <source>
        <dbReference type="Pfam" id="PF00593"/>
    </source>
</evidence>
<dbReference type="InterPro" id="IPR037066">
    <property type="entry name" value="Plug_dom_sf"/>
</dbReference>